<dbReference type="RefSeq" id="WP_040098822.1">
    <property type="nucleotide sequence ID" value="NZ_JWJD01000003.1"/>
</dbReference>
<comment type="cofactor">
    <cofactor evidence="9">
        <name>Mg(2+)</name>
        <dbReference type="ChEBI" id="CHEBI:18420"/>
    </cofactor>
</comment>
<organism evidence="10 11">
    <name type="scientific">Geoalkalibacter ferrihydriticus DSM 17813</name>
    <dbReference type="NCBI Taxonomy" id="1121915"/>
    <lineage>
        <taxon>Bacteria</taxon>
        <taxon>Pseudomonadati</taxon>
        <taxon>Thermodesulfobacteriota</taxon>
        <taxon>Desulfuromonadia</taxon>
        <taxon>Desulfuromonadales</taxon>
        <taxon>Geoalkalibacteraceae</taxon>
        <taxon>Geoalkalibacter</taxon>
    </lineage>
</organism>
<evidence type="ECO:0000256" key="4">
    <source>
        <dbReference type="ARBA" id="ARBA00022842"/>
    </source>
</evidence>
<dbReference type="InterPro" id="IPR004131">
    <property type="entry name" value="PPase-energised_H-pump"/>
</dbReference>
<keyword evidence="9" id="KW-0630">Potassium</keyword>
<keyword evidence="4 9" id="KW-0460">Magnesium</keyword>
<evidence type="ECO:0000256" key="6">
    <source>
        <dbReference type="ARBA" id="ARBA00022989"/>
    </source>
</evidence>
<dbReference type="AlphaFoldDB" id="A0A0C2HN43"/>
<comment type="subcellular location">
    <subcellularLocation>
        <location evidence="9">Cell membrane</location>
        <topology evidence="9">Multi-pass membrane protein</topology>
    </subcellularLocation>
    <subcellularLocation>
        <location evidence="1">Endomembrane system</location>
        <topology evidence="1">Multi-pass membrane protein</topology>
    </subcellularLocation>
</comment>
<dbReference type="GO" id="GO:0000287">
    <property type="term" value="F:magnesium ion binding"/>
    <property type="evidence" value="ECO:0007669"/>
    <property type="project" value="UniProtKB-UniRule"/>
</dbReference>
<feature type="transmembrane region" description="Helical" evidence="9">
    <location>
        <begin position="331"/>
        <end position="352"/>
    </location>
</feature>
<name>A0A0C2HN43_9BACT</name>
<keyword evidence="3 9" id="KW-0812">Transmembrane</keyword>
<feature type="transmembrane region" description="Helical" evidence="9">
    <location>
        <begin position="6"/>
        <end position="25"/>
    </location>
</feature>
<keyword evidence="9" id="KW-0739">Sodium transport</keyword>
<dbReference type="EC" id="7.2.3.1" evidence="9"/>
<feature type="transmembrane region" description="Helical" evidence="9">
    <location>
        <begin position="302"/>
        <end position="325"/>
    </location>
</feature>
<keyword evidence="2 9" id="KW-0813">Transport</keyword>
<feature type="transmembrane region" description="Helical" evidence="9">
    <location>
        <begin position="569"/>
        <end position="589"/>
    </location>
</feature>
<keyword evidence="8 9" id="KW-0472">Membrane</keyword>
<dbReference type="EMBL" id="JWJD01000003">
    <property type="protein sequence ID" value="KIH76385.1"/>
    <property type="molecule type" value="Genomic_DNA"/>
</dbReference>
<dbReference type="NCBIfam" id="NF001960">
    <property type="entry name" value="PRK00733.3-5"/>
    <property type="match status" value="1"/>
</dbReference>
<sequence>MELQMFAPILGVIGFVIAVFYYRLVKAQPVGNDKMREISEMIHAGAMAFLRREYQVLAIFIVAVFFLILFGMNYQTALAFLGGAICSMTCGFIGMKAATRANVRTAEAARAQGQGAALLVSFNGGAVMGLAVASLGLVGVGIAFIAFGSPETAQYITGFAMGASSIALFARVGGGIYTKAADVGSDLVGKVEAGIPEDDPRNPGVIADNVGDCVGDTAGMGADIFESYVGSIIATIAIAAAAGVGLVSTLAGTPVEVGSELYHQTRANAMLLPLVLAMVGLVFSVIGIFSMKFFKTIDPAKALHYTTFVSAAGFLIAAFFVINFLHIANGVFWAILAGTLAGIAIGQITEYYTAAAPVSRIAEASKTGPATNIIHGLAVGLESTVAPVLIICVSIFVANYFAGLYGIGIAAVGMLATVGVTMTVDAYGPIADNAGGISEMAGLGPDVRKITDGLDAIGNTTAAIGKGFAIGSAALTALALFSAYATTVQLEAINLINPGTVIGMLIGGSLPFFIGALTMTSVGRAAGKMVDEIRRQFREIPGLLEGDPNAKPEPEKCVDISTRAALREMVLPGLVAVFAPVLVGFILGAEALGGMLAGATVTGVLLALMMANAGGAWDNAKKYIEKGELAGEGKGGEAHKAAVVGDTVGDPCKDTSGPSMNILIKLMSVVALVIAPLLI</sequence>
<feature type="transmembrane region" description="Helical" evidence="9">
    <location>
        <begin position="468"/>
        <end position="487"/>
    </location>
</feature>
<dbReference type="HAMAP" id="MF_01129">
    <property type="entry name" value="PPase_energized_pump"/>
    <property type="match status" value="1"/>
</dbReference>
<evidence type="ECO:0000256" key="9">
    <source>
        <dbReference type="HAMAP-Rule" id="MF_01129"/>
    </source>
</evidence>
<evidence type="ECO:0000256" key="7">
    <source>
        <dbReference type="ARBA" id="ARBA00023065"/>
    </source>
</evidence>
<gene>
    <name evidence="9" type="primary">hppA</name>
    <name evidence="10" type="ORF">GFER_09090</name>
</gene>
<dbReference type="PIRSF" id="PIRSF001265">
    <property type="entry name" value="H+-PPase"/>
    <property type="match status" value="1"/>
</dbReference>
<evidence type="ECO:0000256" key="2">
    <source>
        <dbReference type="ARBA" id="ARBA00022448"/>
    </source>
</evidence>
<dbReference type="Proteomes" id="UP000035068">
    <property type="component" value="Unassembled WGS sequence"/>
</dbReference>
<feature type="transmembrane region" description="Helical" evidence="9">
    <location>
        <begin position="373"/>
        <end position="398"/>
    </location>
</feature>
<proteinExistence type="inferred from homology"/>
<comment type="subunit">
    <text evidence="9">Homodimer.</text>
</comment>
<dbReference type="GO" id="GO:0004427">
    <property type="term" value="F:inorganic diphosphate phosphatase activity"/>
    <property type="evidence" value="ECO:0007669"/>
    <property type="project" value="UniProtKB-UniRule"/>
</dbReference>
<comment type="function">
    <text evidence="9">Sodium pump that utilizes the energy of pyrophosphate hydrolysis as the driving force for Na(+) movement across the membrane.</text>
</comment>
<feature type="transmembrane region" description="Helical" evidence="9">
    <location>
        <begin position="499"/>
        <end position="519"/>
    </location>
</feature>
<feature type="site" description="Determinant of potassium dependence" evidence="9">
    <location>
        <position position="462"/>
    </location>
</feature>
<evidence type="ECO:0000313" key="11">
    <source>
        <dbReference type="Proteomes" id="UP000035068"/>
    </source>
</evidence>
<comment type="caution">
    <text evidence="10">The sequence shown here is derived from an EMBL/GenBank/DDBJ whole genome shotgun (WGS) entry which is preliminary data.</text>
</comment>
<dbReference type="GO" id="GO:0009678">
    <property type="term" value="F:diphosphate hydrolysis-driven proton transmembrane transporter activity"/>
    <property type="evidence" value="ECO:0007669"/>
    <property type="project" value="UniProtKB-UniRule"/>
</dbReference>
<dbReference type="GO" id="GO:0012505">
    <property type="term" value="C:endomembrane system"/>
    <property type="evidence" value="ECO:0007669"/>
    <property type="project" value="UniProtKB-SubCell"/>
</dbReference>
<feature type="transmembrane region" description="Helical" evidence="9">
    <location>
        <begin position="271"/>
        <end position="290"/>
    </location>
</feature>
<dbReference type="GO" id="GO:0006814">
    <property type="term" value="P:sodium ion transport"/>
    <property type="evidence" value="ECO:0007669"/>
    <property type="project" value="UniProtKB-UniRule"/>
</dbReference>
<dbReference type="NCBIfam" id="TIGR01104">
    <property type="entry name" value="V_PPase"/>
    <property type="match status" value="1"/>
</dbReference>
<keyword evidence="9" id="KW-0915">Sodium</keyword>
<feature type="transmembrane region" description="Helical" evidence="9">
    <location>
        <begin position="153"/>
        <end position="170"/>
    </location>
</feature>
<dbReference type="NCBIfam" id="NF001961">
    <property type="entry name" value="PRK00733.3-6"/>
    <property type="match status" value="1"/>
</dbReference>
<feature type="transmembrane region" description="Helical" evidence="9">
    <location>
        <begin position="595"/>
        <end position="617"/>
    </location>
</feature>
<dbReference type="PANTHER" id="PTHR31998">
    <property type="entry name" value="K(+)-INSENSITIVE PYROPHOSPHATE-ENERGIZED PROTON PUMP"/>
    <property type="match status" value="1"/>
</dbReference>
<dbReference type="GO" id="GO:0030955">
    <property type="term" value="F:potassium ion binding"/>
    <property type="evidence" value="ECO:0007669"/>
    <property type="project" value="UniProtKB-UniRule"/>
</dbReference>
<evidence type="ECO:0000256" key="5">
    <source>
        <dbReference type="ARBA" id="ARBA00022967"/>
    </source>
</evidence>
<evidence type="ECO:0000313" key="10">
    <source>
        <dbReference type="EMBL" id="KIH76385.1"/>
    </source>
</evidence>
<feature type="transmembrane region" description="Helical" evidence="9">
    <location>
        <begin position="404"/>
        <end position="424"/>
    </location>
</feature>
<feature type="transmembrane region" description="Helical" evidence="9">
    <location>
        <begin position="116"/>
        <end position="147"/>
    </location>
</feature>
<keyword evidence="7 9" id="KW-0406">Ion transport</keyword>
<comment type="catalytic activity">
    <reaction evidence="9">
        <text>Na(+)(in) + diphosphate + H2O = Na(+)(out) + 2 phosphate + H(+)</text>
        <dbReference type="Rhea" id="RHEA:57884"/>
        <dbReference type="ChEBI" id="CHEBI:15377"/>
        <dbReference type="ChEBI" id="CHEBI:15378"/>
        <dbReference type="ChEBI" id="CHEBI:29101"/>
        <dbReference type="ChEBI" id="CHEBI:33019"/>
        <dbReference type="ChEBI" id="CHEBI:43474"/>
        <dbReference type="EC" id="7.2.3.1"/>
    </reaction>
</comment>
<dbReference type="GO" id="GO:0005886">
    <property type="term" value="C:plasma membrane"/>
    <property type="evidence" value="ECO:0007669"/>
    <property type="project" value="UniProtKB-SubCell"/>
</dbReference>
<reference evidence="10 11" key="1">
    <citation type="submission" date="2014-12" db="EMBL/GenBank/DDBJ databases">
        <title>Genomes of Geoalkalibacter ferrihydriticus and Geoalkalibacter subterraneus, two haloalkaliphilic metal-reducing members of the Geobacteraceae.</title>
        <authorList>
            <person name="Badalamenti J.P."/>
            <person name="Torres C.I."/>
            <person name="Krajmalnik-Brown R."/>
            <person name="Bond D.R."/>
        </authorList>
    </citation>
    <scope>NUCLEOTIDE SEQUENCE [LARGE SCALE GENOMIC DNA]</scope>
    <source>
        <strain evidence="10 11">DSM 17813</strain>
    </source>
</reference>
<comment type="caution">
    <text evidence="9">Lacks conserved residue(s) required for the propagation of feature annotation.</text>
</comment>
<feature type="transmembrane region" description="Helical" evidence="9">
    <location>
        <begin position="54"/>
        <end position="72"/>
    </location>
</feature>
<evidence type="ECO:0000256" key="1">
    <source>
        <dbReference type="ARBA" id="ARBA00004127"/>
    </source>
</evidence>
<keyword evidence="9" id="KW-1003">Cell membrane</keyword>
<comment type="similarity">
    <text evidence="9">Belongs to the H(+)-translocating pyrophosphatase (TC 3.A.10) family. K(+)-stimulated subfamily.</text>
</comment>
<keyword evidence="11" id="KW-1185">Reference proteome</keyword>
<protein>
    <recommendedName>
        <fullName evidence="9">Putative K(+)-stimulated pyrophosphate-energized sodium pump</fullName>
        <ecNumber evidence="9">7.2.3.1</ecNumber>
    </recommendedName>
    <alternativeName>
        <fullName evidence="9">Membrane-bound sodium-translocating pyrophosphatase</fullName>
    </alternativeName>
    <alternativeName>
        <fullName evidence="9">Pyrophosphate-energized inorganic pyrophosphatase</fullName>
        <shortName evidence="9">Na(+)-PPase</shortName>
    </alternativeName>
</protein>
<feature type="transmembrane region" description="Helical" evidence="9">
    <location>
        <begin position="228"/>
        <end position="251"/>
    </location>
</feature>
<evidence type="ECO:0000256" key="8">
    <source>
        <dbReference type="ARBA" id="ARBA00023136"/>
    </source>
</evidence>
<accession>A0A0C2HN43</accession>
<comment type="activity regulation">
    <text evidence="9">Requires K(+) for maximal activity.</text>
</comment>
<dbReference type="Pfam" id="PF03030">
    <property type="entry name" value="H_PPase"/>
    <property type="match status" value="1"/>
</dbReference>
<keyword evidence="6 9" id="KW-1133">Transmembrane helix</keyword>
<keyword evidence="5 9" id="KW-1278">Translocase</keyword>
<evidence type="ECO:0000256" key="3">
    <source>
        <dbReference type="ARBA" id="ARBA00022692"/>
    </source>
</evidence>
<feature type="transmembrane region" description="Helical" evidence="9">
    <location>
        <begin position="662"/>
        <end position="678"/>
    </location>
</feature>